<dbReference type="HAMAP" id="MF_01325_B">
    <property type="entry name" value="Ribosomal_uL3_B"/>
    <property type="match status" value="1"/>
</dbReference>
<keyword evidence="4 8" id="KW-0694">RNA-binding</keyword>
<dbReference type="SUPFAM" id="SSF50447">
    <property type="entry name" value="Translation proteins"/>
    <property type="match status" value="1"/>
</dbReference>
<dbReference type="Gene3D" id="2.40.30.10">
    <property type="entry name" value="Translation factors"/>
    <property type="match status" value="1"/>
</dbReference>
<evidence type="ECO:0000256" key="2">
    <source>
        <dbReference type="ARBA" id="ARBA00022481"/>
    </source>
</evidence>
<dbReference type="Pfam" id="PF00297">
    <property type="entry name" value="Ribosomal_L3"/>
    <property type="match status" value="1"/>
</dbReference>
<comment type="PTM">
    <text evidence="8">Methylated by PrmB.</text>
</comment>
<sequence length="216" mass="22954">MSIGVIGRKAGMTRIFAEDGASTPVTVIEVTPNRVSQVRTEDADGYRALQVTSGKRRASRVTKPMAGHFAKAGVEAGDALREFRLDAGEGEDLSPGAELGVDLFQVGQKVDVRGVTKGRGFSGSIRRHHFRGQDNSHGNSLAHRAPGSIGQCQTPGRVFKGKRMAGQHGSVNRCQQNLEVVRVDAERNLLLVKGGVPGPAGARLVVLPSVKQKNKG</sequence>
<keyword evidence="5 8" id="KW-0689">Ribosomal protein</keyword>
<gene>
    <name evidence="8" type="primary">rplC</name>
    <name evidence="12" type="ORF">CKO31_19435</name>
</gene>
<evidence type="ECO:0000256" key="4">
    <source>
        <dbReference type="ARBA" id="ARBA00022884"/>
    </source>
</evidence>
<evidence type="ECO:0000256" key="8">
    <source>
        <dbReference type="HAMAP-Rule" id="MF_01325"/>
    </source>
</evidence>
<evidence type="ECO:0000256" key="10">
    <source>
        <dbReference type="RuleBase" id="RU003906"/>
    </source>
</evidence>
<evidence type="ECO:0000313" key="13">
    <source>
        <dbReference type="Proteomes" id="UP000748752"/>
    </source>
</evidence>
<comment type="similarity">
    <text evidence="1 8 9">Belongs to the universal ribosomal protein uL3 family.</text>
</comment>
<organism evidence="12 13">
    <name type="scientific">Thiohalocapsa halophila</name>
    <dbReference type="NCBI Taxonomy" id="69359"/>
    <lineage>
        <taxon>Bacteria</taxon>
        <taxon>Pseudomonadati</taxon>
        <taxon>Pseudomonadota</taxon>
        <taxon>Gammaproteobacteria</taxon>
        <taxon>Chromatiales</taxon>
        <taxon>Chromatiaceae</taxon>
        <taxon>Thiohalocapsa</taxon>
    </lineage>
</organism>
<protein>
    <recommendedName>
        <fullName evidence="7 8">Large ribosomal subunit protein uL3</fullName>
    </recommendedName>
</protein>
<dbReference type="PANTHER" id="PTHR11229">
    <property type="entry name" value="50S RIBOSOMAL PROTEIN L3"/>
    <property type="match status" value="1"/>
</dbReference>
<dbReference type="NCBIfam" id="TIGR03625">
    <property type="entry name" value="L3_bact"/>
    <property type="match status" value="1"/>
</dbReference>
<dbReference type="Gene3D" id="3.30.160.810">
    <property type="match status" value="1"/>
</dbReference>
<dbReference type="Proteomes" id="UP000748752">
    <property type="component" value="Unassembled WGS sequence"/>
</dbReference>
<dbReference type="PROSITE" id="PS00474">
    <property type="entry name" value="RIBOSOMAL_L3"/>
    <property type="match status" value="1"/>
</dbReference>
<dbReference type="PANTHER" id="PTHR11229:SF16">
    <property type="entry name" value="LARGE RIBOSOMAL SUBUNIT PROTEIN UL3C"/>
    <property type="match status" value="1"/>
</dbReference>
<comment type="subunit">
    <text evidence="8 10">Part of the 50S ribosomal subunit. Forms a cluster with proteins L14 and L19.</text>
</comment>
<feature type="modified residue" description="N5-methylglutamine" evidence="8">
    <location>
        <position position="153"/>
    </location>
</feature>
<evidence type="ECO:0000256" key="9">
    <source>
        <dbReference type="RuleBase" id="RU003905"/>
    </source>
</evidence>
<dbReference type="InterPro" id="IPR009000">
    <property type="entry name" value="Transl_B-barrel_sf"/>
</dbReference>
<evidence type="ECO:0000256" key="7">
    <source>
        <dbReference type="ARBA" id="ARBA00035243"/>
    </source>
</evidence>
<evidence type="ECO:0000256" key="11">
    <source>
        <dbReference type="SAM" id="MobiDB-lite"/>
    </source>
</evidence>
<keyword evidence="6 8" id="KW-0687">Ribonucleoprotein</keyword>
<dbReference type="InterPro" id="IPR000597">
    <property type="entry name" value="Ribosomal_uL3"/>
</dbReference>
<evidence type="ECO:0000256" key="1">
    <source>
        <dbReference type="ARBA" id="ARBA00006540"/>
    </source>
</evidence>
<proteinExistence type="inferred from homology"/>
<name>A0ABS1CLT6_9GAMM</name>
<dbReference type="InterPro" id="IPR019927">
    <property type="entry name" value="Ribosomal_uL3_bac/org-type"/>
</dbReference>
<comment type="caution">
    <text evidence="12">The sequence shown here is derived from an EMBL/GenBank/DDBJ whole genome shotgun (WGS) entry which is preliminary data.</text>
</comment>
<accession>A0ABS1CLT6</accession>
<evidence type="ECO:0000256" key="3">
    <source>
        <dbReference type="ARBA" id="ARBA00022730"/>
    </source>
</evidence>
<evidence type="ECO:0000313" key="12">
    <source>
        <dbReference type="EMBL" id="MBK1632880.1"/>
    </source>
</evidence>
<dbReference type="InterPro" id="IPR019926">
    <property type="entry name" value="Ribosomal_uL3_CS"/>
</dbReference>
<keyword evidence="13" id="KW-1185">Reference proteome</keyword>
<dbReference type="GO" id="GO:0005840">
    <property type="term" value="C:ribosome"/>
    <property type="evidence" value="ECO:0007669"/>
    <property type="project" value="UniProtKB-KW"/>
</dbReference>
<comment type="function">
    <text evidence="8 10">One of the primary rRNA binding proteins, it binds directly near the 3'-end of the 23S rRNA, where it nucleates assembly of the 50S subunit.</text>
</comment>
<dbReference type="RefSeq" id="WP_200240731.1">
    <property type="nucleotide sequence ID" value="NZ_NRRV01000061.1"/>
</dbReference>
<keyword evidence="3 8" id="KW-0699">rRNA-binding</keyword>
<keyword evidence="2 8" id="KW-0488">Methylation</keyword>
<feature type="region of interest" description="Disordered" evidence="11">
    <location>
        <begin position="129"/>
        <end position="152"/>
    </location>
</feature>
<evidence type="ECO:0000256" key="5">
    <source>
        <dbReference type="ARBA" id="ARBA00022980"/>
    </source>
</evidence>
<dbReference type="EMBL" id="NRRV01000061">
    <property type="protein sequence ID" value="MBK1632880.1"/>
    <property type="molecule type" value="Genomic_DNA"/>
</dbReference>
<evidence type="ECO:0000256" key="6">
    <source>
        <dbReference type="ARBA" id="ARBA00023274"/>
    </source>
</evidence>
<reference evidence="12 13" key="1">
    <citation type="journal article" date="2020" name="Microorganisms">
        <title>Osmotic Adaptation and Compatible Solute Biosynthesis of Phototrophic Bacteria as Revealed from Genome Analyses.</title>
        <authorList>
            <person name="Imhoff J.F."/>
            <person name="Rahn T."/>
            <person name="Kunzel S."/>
            <person name="Keller A."/>
            <person name="Neulinger S.C."/>
        </authorList>
    </citation>
    <scope>NUCLEOTIDE SEQUENCE [LARGE SCALE GENOMIC DNA]</scope>
    <source>
        <strain evidence="12 13">DSM 6210</strain>
    </source>
</reference>